<comment type="caution">
    <text evidence="3">The sequence shown here is derived from an EMBL/GenBank/DDBJ whole genome shotgun (WGS) entry which is preliminary data.</text>
</comment>
<sequence>MKTITLISLANALLFCTLYTLAAPLPAPAPYSPASDRRTAPTDVCQPNNRDASNNPVCNPNNYNYRPNSPQTGTNTSNGGTSEYPESTPTRVPQTTDKRRRDLVLPGQGPSELSESRDDEDTKGEARISAGSSTNSRRSFMPRGGGIGSMYPKDGTQGR</sequence>
<accession>A0A9P6QBS0</accession>
<proteinExistence type="predicted"/>
<evidence type="ECO:0000256" key="1">
    <source>
        <dbReference type="SAM" id="MobiDB-lite"/>
    </source>
</evidence>
<organism evidence="3 4">
    <name type="scientific">Mortierella polycephala</name>
    <dbReference type="NCBI Taxonomy" id="41804"/>
    <lineage>
        <taxon>Eukaryota</taxon>
        <taxon>Fungi</taxon>
        <taxon>Fungi incertae sedis</taxon>
        <taxon>Mucoromycota</taxon>
        <taxon>Mortierellomycotina</taxon>
        <taxon>Mortierellomycetes</taxon>
        <taxon>Mortierellales</taxon>
        <taxon>Mortierellaceae</taxon>
        <taxon>Mortierella</taxon>
    </lineage>
</organism>
<keyword evidence="2" id="KW-0732">Signal</keyword>
<feature type="region of interest" description="Disordered" evidence="1">
    <location>
        <begin position="30"/>
        <end position="159"/>
    </location>
</feature>
<gene>
    <name evidence="3" type="ORF">BG011_009175</name>
</gene>
<feature type="chain" id="PRO_5040232322" description="Secreted protein" evidence="2">
    <location>
        <begin position="23"/>
        <end position="159"/>
    </location>
</feature>
<evidence type="ECO:0000313" key="4">
    <source>
        <dbReference type="Proteomes" id="UP000726737"/>
    </source>
</evidence>
<feature type="compositionally biased region" description="Low complexity" evidence="1">
    <location>
        <begin position="53"/>
        <end position="82"/>
    </location>
</feature>
<name>A0A9P6QBS0_9FUNG</name>
<evidence type="ECO:0008006" key="5">
    <source>
        <dbReference type="Google" id="ProtNLM"/>
    </source>
</evidence>
<keyword evidence="4" id="KW-1185">Reference proteome</keyword>
<evidence type="ECO:0000313" key="3">
    <source>
        <dbReference type="EMBL" id="KAG0263172.1"/>
    </source>
</evidence>
<dbReference type="EMBL" id="JAAAJA010000080">
    <property type="protein sequence ID" value="KAG0263172.1"/>
    <property type="molecule type" value="Genomic_DNA"/>
</dbReference>
<evidence type="ECO:0000256" key="2">
    <source>
        <dbReference type="SAM" id="SignalP"/>
    </source>
</evidence>
<feature type="signal peptide" evidence="2">
    <location>
        <begin position="1"/>
        <end position="22"/>
    </location>
</feature>
<dbReference type="AlphaFoldDB" id="A0A9P6QBS0"/>
<reference evidence="3" key="1">
    <citation type="journal article" date="2020" name="Fungal Divers.">
        <title>Resolving the Mortierellaceae phylogeny through synthesis of multi-gene phylogenetics and phylogenomics.</title>
        <authorList>
            <person name="Vandepol N."/>
            <person name="Liber J."/>
            <person name="Desiro A."/>
            <person name="Na H."/>
            <person name="Kennedy M."/>
            <person name="Barry K."/>
            <person name="Grigoriev I.V."/>
            <person name="Miller A.N."/>
            <person name="O'Donnell K."/>
            <person name="Stajich J.E."/>
            <person name="Bonito G."/>
        </authorList>
    </citation>
    <scope>NUCLEOTIDE SEQUENCE</scope>
    <source>
        <strain evidence="3">KOD948</strain>
    </source>
</reference>
<dbReference type="Proteomes" id="UP000726737">
    <property type="component" value="Unassembled WGS sequence"/>
</dbReference>
<feature type="compositionally biased region" description="Polar residues" evidence="1">
    <location>
        <begin position="84"/>
        <end position="95"/>
    </location>
</feature>
<protein>
    <recommendedName>
        <fullName evidence="5">Secreted protein</fullName>
    </recommendedName>
</protein>